<dbReference type="GO" id="GO:0016682">
    <property type="term" value="F:oxidoreductase activity, acting on diphenols and related substances as donors, oxygen as acceptor"/>
    <property type="evidence" value="ECO:0007669"/>
    <property type="project" value="TreeGrafter"/>
</dbReference>
<keyword evidence="9 13" id="KW-0249">Electron transport</keyword>
<gene>
    <name evidence="14" type="ORF">BW247_10385</name>
</gene>
<evidence type="ECO:0000256" key="8">
    <source>
        <dbReference type="ARBA" id="ARBA00022723"/>
    </source>
</evidence>
<feature type="transmembrane region" description="Helical" evidence="13">
    <location>
        <begin position="225"/>
        <end position="249"/>
    </location>
</feature>
<dbReference type="GO" id="GO:0009055">
    <property type="term" value="F:electron transfer activity"/>
    <property type="evidence" value="ECO:0007669"/>
    <property type="project" value="UniProtKB-UniRule"/>
</dbReference>
<dbReference type="KEGG" id="afy:BW247_10385"/>
<evidence type="ECO:0000256" key="3">
    <source>
        <dbReference type="ARBA" id="ARBA00022448"/>
    </source>
</evidence>
<feature type="transmembrane region" description="Helical" evidence="13">
    <location>
        <begin position="489"/>
        <end position="513"/>
    </location>
</feature>
<organism evidence="14 15">
    <name type="scientific">Acidihalobacter ferrooxydans</name>
    <dbReference type="NCBI Taxonomy" id="1765967"/>
    <lineage>
        <taxon>Bacteria</taxon>
        <taxon>Pseudomonadati</taxon>
        <taxon>Pseudomonadota</taxon>
        <taxon>Gammaproteobacteria</taxon>
        <taxon>Chromatiales</taxon>
        <taxon>Ectothiorhodospiraceae</taxon>
        <taxon>Acidihalobacter</taxon>
    </lineage>
</organism>
<feature type="transmembrane region" description="Helical" evidence="13">
    <location>
        <begin position="442"/>
        <end position="463"/>
    </location>
</feature>
<keyword evidence="6 13" id="KW-0349">Heme</keyword>
<keyword evidence="15" id="KW-1185">Reference proteome</keyword>
<feature type="transmembrane region" description="Helical" evidence="13">
    <location>
        <begin position="59"/>
        <end position="78"/>
    </location>
</feature>
<dbReference type="Pfam" id="PF01654">
    <property type="entry name" value="Cyt_bd_oxida_I"/>
    <property type="match status" value="1"/>
</dbReference>
<feature type="transmembrane region" description="Helical" evidence="13">
    <location>
        <begin position="134"/>
        <end position="156"/>
    </location>
</feature>
<keyword evidence="4 13" id="KW-1003">Cell membrane</keyword>
<evidence type="ECO:0000256" key="4">
    <source>
        <dbReference type="ARBA" id="ARBA00022475"/>
    </source>
</evidence>
<evidence type="ECO:0000256" key="11">
    <source>
        <dbReference type="ARBA" id="ARBA00023004"/>
    </source>
</evidence>
<keyword evidence="10 13" id="KW-1133">Transmembrane helix</keyword>
<keyword evidence="7 13" id="KW-0812">Transmembrane</keyword>
<dbReference type="EMBL" id="CP019434">
    <property type="protein sequence ID" value="APZ43443.1"/>
    <property type="molecule type" value="Genomic_DNA"/>
</dbReference>
<keyword evidence="5" id="KW-0997">Cell inner membrane</keyword>
<evidence type="ECO:0000313" key="14">
    <source>
        <dbReference type="EMBL" id="APZ43443.1"/>
    </source>
</evidence>
<feature type="transmembrane region" description="Helical" evidence="13">
    <location>
        <begin position="98"/>
        <end position="122"/>
    </location>
</feature>
<dbReference type="GO" id="GO:0070069">
    <property type="term" value="C:cytochrome complex"/>
    <property type="evidence" value="ECO:0007669"/>
    <property type="project" value="UniProtKB-UniRule"/>
</dbReference>
<evidence type="ECO:0000256" key="2">
    <source>
        <dbReference type="ARBA" id="ARBA00009819"/>
    </source>
</evidence>
<evidence type="ECO:0000256" key="1">
    <source>
        <dbReference type="ARBA" id="ARBA00004429"/>
    </source>
</evidence>
<name>A0A1P8UHW7_9GAMM</name>
<keyword evidence="3 13" id="KW-0813">Transport</keyword>
<feature type="transmembrane region" description="Helical" evidence="13">
    <location>
        <begin position="406"/>
        <end position="430"/>
    </location>
</feature>
<protein>
    <submittedName>
        <fullName evidence="14">Cytochrome d terminal oxidase subunit 1</fullName>
    </submittedName>
</protein>
<evidence type="ECO:0000256" key="5">
    <source>
        <dbReference type="ARBA" id="ARBA00022519"/>
    </source>
</evidence>
<evidence type="ECO:0000256" key="6">
    <source>
        <dbReference type="ARBA" id="ARBA00022617"/>
    </source>
</evidence>
<dbReference type="PANTHER" id="PTHR30365">
    <property type="entry name" value="CYTOCHROME D UBIQUINOL OXIDASE"/>
    <property type="match status" value="1"/>
</dbReference>
<dbReference type="Proteomes" id="UP000243807">
    <property type="component" value="Chromosome"/>
</dbReference>
<dbReference type="PANTHER" id="PTHR30365:SF0">
    <property type="entry name" value="CYTOCHROME BD-I UBIQUINOL OXIDASE SUBUNIT 1"/>
    <property type="match status" value="1"/>
</dbReference>
<sequence length="550" mass="61061">MTMVPSDLVVELSRWQFAATALYHFLFVPLTLGLSFILVTMETVYVVTGRQIYKDMVMFWGKLFAINFALGVATGLTMEFEFGTNWSTYSYYMGDIFGAPLAIEGLMAFFMESTFVGMMLLGWHRLTKVQHLTVTWLVALGSNLSALWILVANGFMQDPRGGTFNPFTQRMEMTNFMQLIMNPDAQAKFVHTSLAGYVTAAMFVIGISAWYLARKRHVELARRSLRMASLFGVISVIGVITLGDALGFIDGGHQPTKLAAMEGLWHTEKGPASFNLIAFPNQEAQKNDFAIKIPVLLSILVKHDLTSGVTGINQLEQEAVARIKNGIPALTALESIQNQLSKNPALANPAKRANDPALQQALTQFDAHKKDLGYAFLLKYYAPNVSKATPAQIELAAKKSIPEVWIIFWAFRIMVALGFLMLFFLIWATLLSLRGKEMTSPIFLKLAPWMIPAGFLACEMGWVTAEMGRQPWTVYEQLPTWISASTHSVGYMVFSLIGFVTLYSIFIAVEMYLMFKFARKGPDEHGSTGGGGSLAGVPAFARPIQNLNHD</sequence>
<evidence type="ECO:0000256" key="9">
    <source>
        <dbReference type="ARBA" id="ARBA00022982"/>
    </source>
</evidence>
<evidence type="ECO:0000256" key="13">
    <source>
        <dbReference type="PIRNR" id="PIRNR006446"/>
    </source>
</evidence>
<feature type="transmembrane region" description="Helical" evidence="13">
    <location>
        <begin position="20"/>
        <end position="47"/>
    </location>
</feature>
<comment type="subcellular location">
    <subcellularLocation>
        <location evidence="1">Cell inner membrane</location>
        <topology evidence="1">Multi-pass membrane protein</topology>
    </subcellularLocation>
</comment>
<comment type="similarity">
    <text evidence="2 13">Belongs to the cytochrome ubiquinol oxidase subunit 1 family.</text>
</comment>
<dbReference type="InterPro" id="IPR002585">
    <property type="entry name" value="Cyt-d_ubiquinol_oxidase_su_1"/>
</dbReference>
<keyword evidence="12 13" id="KW-0472">Membrane</keyword>
<dbReference type="GO" id="GO:0020037">
    <property type="term" value="F:heme binding"/>
    <property type="evidence" value="ECO:0007669"/>
    <property type="project" value="TreeGrafter"/>
</dbReference>
<evidence type="ECO:0000256" key="7">
    <source>
        <dbReference type="ARBA" id="ARBA00022692"/>
    </source>
</evidence>
<evidence type="ECO:0000256" key="10">
    <source>
        <dbReference type="ARBA" id="ARBA00022989"/>
    </source>
</evidence>
<dbReference type="GO" id="GO:0019646">
    <property type="term" value="P:aerobic electron transport chain"/>
    <property type="evidence" value="ECO:0007669"/>
    <property type="project" value="InterPro"/>
</dbReference>
<evidence type="ECO:0000313" key="15">
    <source>
        <dbReference type="Proteomes" id="UP000243807"/>
    </source>
</evidence>
<dbReference type="GO" id="GO:0046872">
    <property type="term" value="F:metal ion binding"/>
    <property type="evidence" value="ECO:0007669"/>
    <property type="project" value="UniProtKB-UniRule"/>
</dbReference>
<dbReference type="GO" id="GO:0005886">
    <property type="term" value="C:plasma membrane"/>
    <property type="evidence" value="ECO:0007669"/>
    <property type="project" value="UniProtKB-SubCell"/>
</dbReference>
<proteinExistence type="inferred from homology"/>
<feature type="transmembrane region" description="Helical" evidence="13">
    <location>
        <begin position="194"/>
        <end position="213"/>
    </location>
</feature>
<dbReference type="AlphaFoldDB" id="A0A1P8UHW7"/>
<dbReference type="PIRSF" id="PIRSF006446">
    <property type="entry name" value="Cyt_quinol_oxidase_1"/>
    <property type="match status" value="1"/>
</dbReference>
<keyword evidence="11 13" id="KW-0408">Iron</keyword>
<dbReference type="STRING" id="1765967.BW247_10385"/>
<evidence type="ECO:0000256" key="12">
    <source>
        <dbReference type="ARBA" id="ARBA00023136"/>
    </source>
</evidence>
<accession>A0A1P8UHW7</accession>
<reference evidence="14 15" key="1">
    <citation type="submission" date="2017-01" db="EMBL/GenBank/DDBJ databases">
        <title>Draft sequence of Acidihalobacter ferrooxidans strain DSM 14175 (strain V8).</title>
        <authorList>
            <person name="Khaleque H.N."/>
            <person name="Ramsay J.P."/>
            <person name="Murphy R.J.T."/>
            <person name="Kaksonen A.H."/>
            <person name="Boxall N.J."/>
            <person name="Watkin E.L.J."/>
        </authorList>
    </citation>
    <scope>NUCLEOTIDE SEQUENCE [LARGE SCALE GENOMIC DNA]</scope>
    <source>
        <strain evidence="14 15">V8</strain>
    </source>
</reference>
<dbReference type="OrthoDB" id="9807042at2"/>
<keyword evidence="8 13" id="KW-0479">Metal-binding</keyword>